<dbReference type="KEGG" id="ote:Oter_3571"/>
<evidence type="ECO:0000256" key="3">
    <source>
        <dbReference type="ARBA" id="ARBA00022801"/>
    </source>
</evidence>
<dbReference type="AlphaFoldDB" id="B1ZW96"/>
<dbReference type="SUPFAM" id="SSF50156">
    <property type="entry name" value="PDZ domain-like"/>
    <property type="match status" value="4"/>
</dbReference>
<evidence type="ECO:0000256" key="2">
    <source>
        <dbReference type="ARBA" id="ARBA00022670"/>
    </source>
</evidence>
<dbReference type="GO" id="GO:0006508">
    <property type="term" value="P:proteolysis"/>
    <property type="evidence" value="ECO:0007669"/>
    <property type="project" value="UniProtKB-KW"/>
</dbReference>
<keyword evidence="2" id="KW-0645">Protease</keyword>
<dbReference type="PRINTS" id="PR00834">
    <property type="entry name" value="PROTEASES2C"/>
</dbReference>
<sequence length="701" mass="74830">MVFQVTADEVMDASSLRKLLSGLIVCAVWSVAAAAIGATGKPTETAATTPTHDPMLAKIFPSIVRIEAIRLRPSDGRLTKQWTAGSGVVIAVEGRVLTNAHVTQDGDYFRCYLFDGSHIDAKLQGQDPLTDLAVLQMDLSQRPSGAPALVAATFGDSDALRAGDTVFALGSPGFLSQSVTRGIVSNPSLVLPEQTAGRMVLRGENVGTLVRWILHDARIFGGNSGGPLVNARGEIVGINELGVFNLSGAIPGNLARAVAAQLGKSGRVTRGWSGITVQPRLEANGRGAGVIVGDVAENSPAAAAGLRPGDLVTACDGQPIEGAEEKAVAHFNRLEMSRLPGDVFAIDFTREGAAQTIRLTLAERQPAQADDVEIRGWGAVVRDLTRELVREQRLPETAGVWLENVRPAGPCGQAEPILRREDVLLAVDGKPVATVAELRALTDRLLAAAPNHRRTVLASVRRDGAVLSSVVELRETSDHNVTQQARKAWLGAASQPLTPKLGDRLGIKAEGGARLTRIYPGTEAEKAELKVGDVVLALDGAPVTARRPEDTDVLARQIRQYRAGTSAVFTIWRDGQTRSLPVLLEAQPTPAAEMPWWEDTDLEFSVHDIAFDDRVRLQLSRDAQGVLVESAMPAGWAALAGLRSDDVIESASGRPVTNVAELRSERERAVAGKADWWVLLVRRAGQTLFVEINLKPAHSKS</sequence>
<protein>
    <submittedName>
        <fullName evidence="5">PDZ/DHR/GLGF domain protein</fullName>
    </submittedName>
</protein>
<feature type="domain" description="PDZ" evidence="4">
    <location>
        <begin position="502"/>
        <end position="543"/>
    </location>
</feature>
<dbReference type="GO" id="GO:0004252">
    <property type="term" value="F:serine-type endopeptidase activity"/>
    <property type="evidence" value="ECO:0007669"/>
    <property type="project" value="InterPro"/>
</dbReference>
<keyword evidence="3" id="KW-0378">Hydrolase</keyword>
<dbReference type="InterPro" id="IPR009003">
    <property type="entry name" value="Peptidase_S1_PA"/>
</dbReference>
<gene>
    <name evidence="5" type="ordered locus">Oter_3571</name>
</gene>
<dbReference type="OrthoDB" id="9758917at2"/>
<dbReference type="eggNOG" id="COG0265">
    <property type="taxonomic scope" value="Bacteria"/>
</dbReference>
<dbReference type="Gene3D" id="2.30.42.10">
    <property type="match status" value="4"/>
</dbReference>
<reference evidence="5 6" key="1">
    <citation type="journal article" date="2011" name="J. Bacteriol.">
        <title>Genome sequence of the verrucomicrobium Opitutus terrae PB90-1, an abundant inhabitant of rice paddy soil ecosystems.</title>
        <authorList>
            <person name="van Passel M.W."/>
            <person name="Kant R."/>
            <person name="Palva A."/>
            <person name="Copeland A."/>
            <person name="Lucas S."/>
            <person name="Lapidus A."/>
            <person name="Glavina del Rio T."/>
            <person name="Pitluck S."/>
            <person name="Goltsman E."/>
            <person name="Clum A."/>
            <person name="Sun H."/>
            <person name="Schmutz J."/>
            <person name="Larimer F.W."/>
            <person name="Land M.L."/>
            <person name="Hauser L."/>
            <person name="Kyrpides N."/>
            <person name="Mikhailova N."/>
            <person name="Richardson P.P."/>
            <person name="Janssen P.H."/>
            <person name="de Vos W.M."/>
            <person name="Smidt H."/>
        </authorList>
    </citation>
    <scope>NUCLEOTIDE SEQUENCE [LARGE SCALE GENOMIC DNA]</scope>
    <source>
        <strain evidence="6">DSM 11246 / JCM 15787 / PB90-1</strain>
    </source>
</reference>
<dbReference type="RefSeq" id="WP_012376377.1">
    <property type="nucleotide sequence ID" value="NC_010571.1"/>
</dbReference>
<name>B1ZW96_OPITP</name>
<dbReference type="InterPro" id="IPR001940">
    <property type="entry name" value="Peptidase_S1C"/>
</dbReference>
<dbReference type="SUPFAM" id="SSF50494">
    <property type="entry name" value="Trypsin-like serine proteases"/>
    <property type="match status" value="1"/>
</dbReference>
<proteinExistence type="inferred from homology"/>
<dbReference type="Pfam" id="PF13180">
    <property type="entry name" value="PDZ_2"/>
    <property type="match status" value="2"/>
</dbReference>
<evidence type="ECO:0000256" key="1">
    <source>
        <dbReference type="ARBA" id="ARBA00010541"/>
    </source>
</evidence>
<evidence type="ECO:0000313" key="6">
    <source>
        <dbReference type="Proteomes" id="UP000007013"/>
    </source>
</evidence>
<dbReference type="PROSITE" id="PS50106">
    <property type="entry name" value="PDZ"/>
    <property type="match status" value="2"/>
</dbReference>
<dbReference type="PANTHER" id="PTHR22939">
    <property type="entry name" value="SERINE PROTEASE FAMILY S1C HTRA-RELATED"/>
    <property type="match status" value="1"/>
</dbReference>
<dbReference type="Proteomes" id="UP000007013">
    <property type="component" value="Chromosome"/>
</dbReference>
<dbReference type="HOGENOM" id="CLU_395721_0_0_0"/>
<comment type="similarity">
    <text evidence="1">Belongs to the peptidase S1C family.</text>
</comment>
<dbReference type="PANTHER" id="PTHR22939:SF129">
    <property type="entry name" value="SERINE PROTEASE HTRA2, MITOCHONDRIAL"/>
    <property type="match status" value="1"/>
</dbReference>
<dbReference type="InterPro" id="IPR036034">
    <property type="entry name" value="PDZ_sf"/>
</dbReference>
<dbReference type="Gene3D" id="2.40.10.120">
    <property type="match status" value="1"/>
</dbReference>
<evidence type="ECO:0000313" key="5">
    <source>
        <dbReference type="EMBL" id="ACB76848.1"/>
    </source>
</evidence>
<keyword evidence="6" id="KW-1185">Reference proteome</keyword>
<dbReference type="SMART" id="SM00228">
    <property type="entry name" value="PDZ"/>
    <property type="match status" value="4"/>
</dbReference>
<dbReference type="Pfam" id="PF13365">
    <property type="entry name" value="Trypsin_2"/>
    <property type="match status" value="1"/>
</dbReference>
<accession>B1ZW96</accession>
<organism evidence="5 6">
    <name type="scientific">Opitutus terrae (strain DSM 11246 / JCM 15787 / PB90-1)</name>
    <dbReference type="NCBI Taxonomy" id="452637"/>
    <lineage>
        <taxon>Bacteria</taxon>
        <taxon>Pseudomonadati</taxon>
        <taxon>Verrucomicrobiota</taxon>
        <taxon>Opitutia</taxon>
        <taxon>Opitutales</taxon>
        <taxon>Opitutaceae</taxon>
        <taxon>Opitutus</taxon>
    </lineage>
</organism>
<feature type="domain" description="PDZ" evidence="4">
    <location>
        <begin position="257"/>
        <end position="322"/>
    </location>
</feature>
<evidence type="ECO:0000259" key="4">
    <source>
        <dbReference type="PROSITE" id="PS50106"/>
    </source>
</evidence>
<dbReference type="InterPro" id="IPR001478">
    <property type="entry name" value="PDZ"/>
</dbReference>
<dbReference type="STRING" id="452637.Oter_3571"/>
<dbReference type="EMBL" id="CP001032">
    <property type="protein sequence ID" value="ACB76848.1"/>
    <property type="molecule type" value="Genomic_DNA"/>
</dbReference>